<evidence type="ECO:0000313" key="2">
    <source>
        <dbReference type="Proteomes" id="UP001223072"/>
    </source>
</evidence>
<dbReference type="Proteomes" id="UP001223072">
    <property type="component" value="Unassembled WGS sequence"/>
</dbReference>
<protein>
    <recommendedName>
        <fullName evidence="3">DUF222 domain-containing protein</fullName>
    </recommendedName>
</protein>
<keyword evidence="2" id="KW-1185">Reference proteome</keyword>
<name>A0ABU0RT11_9ACTN</name>
<evidence type="ECO:0000313" key="1">
    <source>
        <dbReference type="EMBL" id="MDQ0935123.1"/>
    </source>
</evidence>
<gene>
    <name evidence="1" type="ORF">QFZ49_005094</name>
</gene>
<proteinExistence type="predicted"/>
<evidence type="ECO:0008006" key="3">
    <source>
        <dbReference type="Google" id="ProtNLM"/>
    </source>
</evidence>
<reference evidence="1 2" key="1">
    <citation type="submission" date="2023-07" db="EMBL/GenBank/DDBJ databases">
        <title>Comparative genomics of wheat-associated soil bacteria to identify genetic determinants of phenazine resistance.</title>
        <authorList>
            <person name="Mouncey N."/>
        </authorList>
    </citation>
    <scope>NUCLEOTIDE SEQUENCE [LARGE SCALE GENOMIC DNA]</scope>
    <source>
        <strain evidence="1 2">W2I16</strain>
    </source>
</reference>
<organism evidence="1 2">
    <name type="scientific">Streptomyces turgidiscabies</name>
    <dbReference type="NCBI Taxonomy" id="85558"/>
    <lineage>
        <taxon>Bacteria</taxon>
        <taxon>Bacillati</taxon>
        <taxon>Actinomycetota</taxon>
        <taxon>Actinomycetes</taxon>
        <taxon>Kitasatosporales</taxon>
        <taxon>Streptomycetaceae</taxon>
        <taxon>Streptomyces</taxon>
    </lineage>
</organism>
<sequence length="196" mass="21091">MLARRGPTIRPMSTETCEVQVDPRELPAGSFTASDIARIELGSAAESAAMSIGRYAQMLGEDLAVAGDYVRQAAHRRHAVDSLVSAAVIAERVRGTSWEVIGDALRMSAAEAEKKWGRDEASWHNRSVVDSLVLKDPGKRAAKVDRYITTDKPYQFSTAVRRPLSASLDAAAHLTGRDVAAADHSFAGTVCTVCVH</sequence>
<dbReference type="EMBL" id="JAUSZS010000006">
    <property type="protein sequence ID" value="MDQ0935123.1"/>
    <property type="molecule type" value="Genomic_DNA"/>
</dbReference>
<comment type="caution">
    <text evidence="1">The sequence shown here is derived from an EMBL/GenBank/DDBJ whole genome shotgun (WGS) entry which is preliminary data.</text>
</comment>
<accession>A0ABU0RT11</accession>